<evidence type="ECO:0000313" key="2">
    <source>
        <dbReference type="Proteomes" id="UP000001511"/>
    </source>
</evidence>
<dbReference type="eggNOG" id="ENOG5033H82">
    <property type="taxonomic scope" value="Bacteria"/>
</dbReference>
<dbReference type="RefSeq" id="WP_013190591.1">
    <property type="nucleotide sequence ID" value="NC_014248.1"/>
</dbReference>
<evidence type="ECO:0000313" key="1">
    <source>
        <dbReference type="EMBL" id="ADI63573.1"/>
    </source>
</evidence>
<organism evidence="1 2">
    <name type="scientific">Nostoc azollae (strain 0708)</name>
    <name type="common">Anabaena azollae (strain 0708)</name>
    <dbReference type="NCBI Taxonomy" id="551115"/>
    <lineage>
        <taxon>Bacteria</taxon>
        <taxon>Bacillati</taxon>
        <taxon>Cyanobacteriota</taxon>
        <taxon>Cyanophyceae</taxon>
        <taxon>Nostocales</taxon>
        <taxon>Nostocaceae</taxon>
        <taxon>Trichormus</taxon>
    </lineage>
</organism>
<dbReference type="KEGG" id="naz:Aazo_1290"/>
<dbReference type="EMBL" id="CP002059">
    <property type="protein sequence ID" value="ADI63573.1"/>
    <property type="molecule type" value="Genomic_DNA"/>
</dbReference>
<name>D7E3F0_NOSA0</name>
<proteinExistence type="predicted"/>
<sequence>MVSAELLNSSYTLNRADKLYMMQVLISELAQEETSLIKPDQSYPVWSPYNAFDAANSILEVLRAAQYQNSD</sequence>
<dbReference type="AlphaFoldDB" id="D7E3F0"/>
<reference evidence="1 2" key="1">
    <citation type="journal article" date="2010" name="PLoS ONE">
        <title>Genome erosion in a nitrogen-fixing vertically transmitted endosymbiotic multicellular cyanobacterium.</title>
        <authorList>
            <person name="Ran L."/>
            <person name="Larsson J."/>
            <person name="Vigil-Stenman T."/>
            <person name="Nylander J.A."/>
            <person name="Ininbergs K."/>
            <person name="Zheng W.W."/>
            <person name="Lapidus A."/>
            <person name="Lowry S."/>
            <person name="Haselkorn R."/>
            <person name="Bergman B."/>
        </authorList>
    </citation>
    <scope>NUCLEOTIDE SEQUENCE [LARGE SCALE GENOMIC DNA]</scope>
    <source>
        <strain evidence="1 2">0708</strain>
    </source>
</reference>
<dbReference type="OrthoDB" id="463225at2"/>
<keyword evidence="2" id="KW-1185">Reference proteome</keyword>
<accession>D7E3F0</accession>
<gene>
    <name evidence="1" type="ordered locus">Aazo_1290</name>
</gene>
<protein>
    <submittedName>
        <fullName evidence="1">Uncharacterized protein</fullName>
    </submittedName>
</protein>
<dbReference type="HOGENOM" id="CLU_182243_0_0_3"/>
<dbReference type="Proteomes" id="UP000001511">
    <property type="component" value="Chromosome"/>
</dbReference>